<keyword evidence="1" id="KW-0694">RNA-binding</keyword>
<evidence type="ECO:0000313" key="2">
    <source>
        <dbReference type="EMBL" id="KRM86584.1"/>
    </source>
</evidence>
<accession>A0A0R2C4N8</accession>
<dbReference type="SUPFAM" id="SSF55174">
    <property type="entry name" value="Alpha-L RNA-binding motif"/>
    <property type="match status" value="1"/>
</dbReference>
<reference evidence="2 3" key="1">
    <citation type="journal article" date="2015" name="Genome Announc.">
        <title>Expanding the biotechnology potential of lactobacilli through comparative genomics of 213 strains and associated genera.</title>
        <authorList>
            <person name="Sun Z."/>
            <person name="Harris H.M."/>
            <person name="McCann A."/>
            <person name="Guo C."/>
            <person name="Argimon S."/>
            <person name="Zhang W."/>
            <person name="Yang X."/>
            <person name="Jeffery I.B."/>
            <person name="Cooney J.C."/>
            <person name="Kagawa T.F."/>
            <person name="Liu W."/>
            <person name="Song Y."/>
            <person name="Salvetti E."/>
            <person name="Wrobel A."/>
            <person name="Rasinkangas P."/>
            <person name="Parkhill J."/>
            <person name="Rea M.C."/>
            <person name="O'Sullivan O."/>
            <person name="Ritari J."/>
            <person name="Douillard F.P."/>
            <person name="Paul Ross R."/>
            <person name="Yang R."/>
            <person name="Briner A.E."/>
            <person name="Felis G.E."/>
            <person name="de Vos W.M."/>
            <person name="Barrangou R."/>
            <person name="Klaenhammer T.R."/>
            <person name="Caufield P.W."/>
            <person name="Cui Y."/>
            <person name="Zhang H."/>
            <person name="O'Toole P.W."/>
        </authorList>
    </citation>
    <scope>NUCLEOTIDE SEQUENCE [LARGE SCALE GENOMIC DNA]</scope>
    <source>
        <strain evidence="2 3">DSM 20605</strain>
    </source>
</reference>
<dbReference type="RefSeq" id="WP_412768440.1">
    <property type="nucleotide sequence ID" value="NZ_AHYZ01000176.1"/>
</dbReference>
<dbReference type="EMBL" id="AYYX01000045">
    <property type="protein sequence ID" value="KRM86584.1"/>
    <property type="molecule type" value="Genomic_DNA"/>
</dbReference>
<dbReference type="InterPro" id="IPR014330">
    <property type="entry name" value="RNA-bd_S4-rel_YaaA"/>
</dbReference>
<dbReference type="NCBIfam" id="TIGR02988">
    <property type="entry name" value="YaaA_near_RecF"/>
    <property type="match status" value="1"/>
</dbReference>
<dbReference type="eggNOG" id="COG2501">
    <property type="taxonomic scope" value="Bacteria"/>
</dbReference>
<sequence length="80" mass="8926">MKNLNQTVKLTAPYITLGQLLKKLAIVSSGGQAKWYLRDHQVLLNGQPEQRRGKKLYPADHIQIVGIGTIILAMAETDQK</sequence>
<proteinExistence type="predicted"/>
<protein>
    <submittedName>
        <fullName evidence="2">Uncharacterized protein</fullName>
    </submittedName>
</protein>
<dbReference type="STRING" id="1133569.FD21_GL001488"/>
<dbReference type="InterPro" id="IPR036986">
    <property type="entry name" value="S4_RNA-bd_sf"/>
</dbReference>
<comment type="caution">
    <text evidence="2">The sequence shown here is derived from an EMBL/GenBank/DDBJ whole genome shotgun (WGS) entry which is preliminary data.</text>
</comment>
<evidence type="ECO:0000256" key="1">
    <source>
        <dbReference type="PROSITE-ProRule" id="PRU00182"/>
    </source>
</evidence>
<dbReference type="GO" id="GO:0003723">
    <property type="term" value="F:RNA binding"/>
    <property type="evidence" value="ECO:0007669"/>
    <property type="project" value="UniProtKB-KW"/>
</dbReference>
<dbReference type="PATRIC" id="fig|1133569.4.peg.1632"/>
<dbReference type="PROSITE" id="PS50889">
    <property type="entry name" value="S4"/>
    <property type="match status" value="1"/>
</dbReference>
<dbReference type="Proteomes" id="UP000051576">
    <property type="component" value="Unassembled WGS sequence"/>
</dbReference>
<gene>
    <name evidence="2" type="ORF">FD21_GL001488</name>
</gene>
<evidence type="ECO:0000313" key="3">
    <source>
        <dbReference type="Proteomes" id="UP000051576"/>
    </source>
</evidence>
<dbReference type="Pfam" id="PF13275">
    <property type="entry name" value="S4_2"/>
    <property type="match status" value="1"/>
</dbReference>
<dbReference type="AlphaFoldDB" id="A0A0R2C4N8"/>
<keyword evidence="3" id="KW-1185">Reference proteome</keyword>
<dbReference type="Gene3D" id="3.10.290.10">
    <property type="entry name" value="RNA-binding S4 domain"/>
    <property type="match status" value="1"/>
</dbReference>
<name>A0A0R2C4N8_9LACO</name>
<organism evidence="2 3">
    <name type="scientific">Liquorilactobacillus vini DSM 20605</name>
    <dbReference type="NCBI Taxonomy" id="1133569"/>
    <lineage>
        <taxon>Bacteria</taxon>
        <taxon>Bacillati</taxon>
        <taxon>Bacillota</taxon>
        <taxon>Bacilli</taxon>
        <taxon>Lactobacillales</taxon>
        <taxon>Lactobacillaceae</taxon>
        <taxon>Liquorilactobacillus</taxon>
    </lineage>
</organism>